<comment type="caution">
    <text evidence="7">The sequence shown here is derived from an EMBL/GenBank/DDBJ whole genome shotgun (WGS) entry which is preliminary data.</text>
</comment>
<sequence length="216" mass="23906">MSDPAEVPAPRRGRDRKAPDERRGQILACARALLSERPYGSVSNTDIAAAAGVSRGLLNHYFGTKRELYLAAVADMMAVPPAPVPAFAEGATVRERVGQSIEAWLELLHRNRATWITALDMTASRGDAELEKILDEARERAVDHMAEVVGLAPASRERSELWAAFRGFSGMAEATTREWLKYERLTRAQVRLILEEVLLHLLDEIVPRLAHDTAGE</sequence>
<keyword evidence="8" id="KW-1185">Reference proteome</keyword>
<dbReference type="PANTHER" id="PTHR30055:SF234">
    <property type="entry name" value="HTH-TYPE TRANSCRIPTIONAL REGULATOR BETI"/>
    <property type="match status" value="1"/>
</dbReference>
<protein>
    <submittedName>
        <fullName evidence="7">TetR/AcrR family transcriptional regulator</fullName>
    </submittedName>
</protein>
<evidence type="ECO:0000259" key="6">
    <source>
        <dbReference type="PROSITE" id="PS50977"/>
    </source>
</evidence>
<dbReference type="SUPFAM" id="SSF46689">
    <property type="entry name" value="Homeodomain-like"/>
    <property type="match status" value="1"/>
</dbReference>
<dbReference type="InterPro" id="IPR001647">
    <property type="entry name" value="HTH_TetR"/>
</dbReference>
<evidence type="ECO:0000256" key="3">
    <source>
        <dbReference type="ARBA" id="ARBA00023163"/>
    </source>
</evidence>
<dbReference type="InterPro" id="IPR009057">
    <property type="entry name" value="Homeodomain-like_sf"/>
</dbReference>
<evidence type="ECO:0000256" key="5">
    <source>
        <dbReference type="SAM" id="MobiDB-lite"/>
    </source>
</evidence>
<dbReference type="Proteomes" id="UP001597063">
    <property type="component" value="Unassembled WGS sequence"/>
</dbReference>
<dbReference type="InterPro" id="IPR050109">
    <property type="entry name" value="HTH-type_TetR-like_transc_reg"/>
</dbReference>
<name>A0ABW2XD78_9ACTN</name>
<dbReference type="PROSITE" id="PS50977">
    <property type="entry name" value="HTH_TETR_2"/>
    <property type="match status" value="1"/>
</dbReference>
<keyword evidence="2 4" id="KW-0238">DNA-binding</keyword>
<dbReference type="Pfam" id="PF21943">
    <property type="entry name" value="TetR_C_46"/>
    <property type="match status" value="1"/>
</dbReference>
<dbReference type="RefSeq" id="WP_131757082.1">
    <property type="nucleotide sequence ID" value="NZ_CAACUY010000025.1"/>
</dbReference>
<evidence type="ECO:0000313" key="7">
    <source>
        <dbReference type="EMBL" id="MFD0683198.1"/>
    </source>
</evidence>
<dbReference type="Pfam" id="PF00440">
    <property type="entry name" value="TetR_N"/>
    <property type="match status" value="1"/>
</dbReference>
<feature type="DNA-binding region" description="H-T-H motif" evidence="4">
    <location>
        <begin position="43"/>
        <end position="62"/>
    </location>
</feature>
<organism evidence="7 8">
    <name type="scientific">Actinomadura fibrosa</name>
    <dbReference type="NCBI Taxonomy" id="111802"/>
    <lineage>
        <taxon>Bacteria</taxon>
        <taxon>Bacillati</taxon>
        <taxon>Actinomycetota</taxon>
        <taxon>Actinomycetes</taxon>
        <taxon>Streptosporangiales</taxon>
        <taxon>Thermomonosporaceae</taxon>
        <taxon>Actinomadura</taxon>
    </lineage>
</organism>
<dbReference type="PANTHER" id="PTHR30055">
    <property type="entry name" value="HTH-TYPE TRANSCRIPTIONAL REGULATOR RUTR"/>
    <property type="match status" value="1"/>
</dbReference>
<evidence type="ECO:0000256" key="1">
    <source>
        <dbReference type="ARBA" id="ARBA00023015"/>
    </source>
</evidence>
<keyword evidence="3" id="KW-0804">Transcription</keyword>
<feature type="domain" description="HTH tetR-type" evidence="6">
    <location>
        <begin position="20"/>
        <end position="80"/>
    </location>
</feature>
<reference evidence="8" key="1">
    <citation type="journal article" date="2019" name="Int. J. Syst. Evol. Microbiol.">
        <title>The Global Catalogue of Microorganisms (GCM) 10K type strain sequencing project: providing services to taxonomists for standard genome sequencing and annotation.</title>
        <authorList>
            <consortium name="The Broad Institute Genomics Platform"/>
            <consortium name="The Broad Institute Genome Sequencing Center for Infectious Disease"/>
            <person name="Wu L."/>
            <person name="Ma J."/>
        </authorList>
    </citation>
    <scope>NUCLEOTIDE SEQUENCE [LARGE SCALE GENOMIC DNA]</scope>
    <source>
        <strain evidence="8">JCM 9371</strain>
    </source>
</reference>
<evidence type="ECO:0000313" key="8">
    <source>
        <dbReference type="Proteomes" id="UP001597063"/>
    </source>
</evidence>
<proteinExistence type="predicted"/>
<evidence type="ECO:0000256" key="2">
    <source>
        <dbReference type="ARBA" id="ARBA00023125"/>
    </source>
</evidence>
<gene>
    <name evidence="7" type="ORF">ACFQZM_01710</name>
</gene>
<evidence type="ECO:0000256" key="4">
    <source>
        <dbReference type="PROSITE-ProRule" id="PRU00335"/>
    </source>
</evidence>
<dbReference type="EMBL" id="JBHTGP010000001">
    <property type="protein sequence ID" value="MFD0683198.1"/>
    <property type="molecule type" value="Genomic_DNA"/>
</dbReference>
<dbReference type="PRINTS" id="PR00455">
    <property type="entry name" value="HTHTETR"/>
</dbReference>
<feature type="region of interest" description="Disordered" evidence="5">
    <location>
        <begin position="1"/>
        <end position="21"/>
    </location>
</feature>
<keyword evidence="1" id="KW-0805">Transcription regulation</keyword>
<accession>A0ABW2XD78</accession>
<dbReference type="Gene3D" id="1.10.357.10">
    <property type="entry name" value="Tetracycline Repressor, domain 2"/>
    <property type="match status" value="1"/>
</dbReference>
<dbReference type="InterPro" id="IPR054129">
    <property type="entry name" value="DesT_TetR_C"/>
</dbReference>